<gene>
    <name evidence="2" type="ORF">GUJ93_ZPchr0011g28712</name>
</gene>
<feature type="region of interest" description="Disordered" evidence="1">
    <location>
        <begin position="77"/>
        <end position="107"/>
    </location>
</feature>
<sequence>MGWRAPCAVAALPSAEPPPLLAGSGGAKARSGAPIVGSGTPAAARLPSLVAAAGFPSSFGLAAGAPSSLSFGGLAAATRTPSSYPTAPPLMAATPTTGSSPDLAVVG</sequence>
<dbReference type="AlphaFoldDB" id="A0A8J6BU07"/>
<dbReference type="EMBL" id="JAAALK010000081">
    <property type="protein sequence ID" value="KAG8090748.1"/>
    <property type="molecule type" value="Genomic_DNA"/>
</dbReference>
<dbReference type="Proteomes" id="UP000729402">
    <property type="component" value="Unassembled WGS sequence"/>
</dbReference>
<comment type="caution">
    <text evidence="2">The sequence shown here is derived from an EMBL/GenBank/DDBJ whole genome shotgun (WGS) entry which is preliminary data.</text>
</comment>
<proteinExistence type="predicted"/>
<name>A0A8J6BU07_ZIZPA</name>
<keyword evidence="3" id="KW-1185">Reference proteome</keyword>
<feature type="region of interest" description="Disordered" evidence="1">
    <location>
        <begin position="15"/>
        <end position="37"/>
    </location>
</feature>
<protein>
    <submittedName>
        <fullName evidence="2">Uncharacterized protein</fullName>
    </submittedName>
</protein>
<evidence type="ECO:0000313" key="2">
    <source>
        <dbReference type="EMBL" id="KAG8090748.1"/>
    </source>
</evidence>
<evidence type="ECO:0000256" key="1">
    <source>
        <dbReference type="SAM" id="MobiDB-lite"/>
    </source>
</evidence>
<reference evidence="2" key="2">
    <citation type="submission" date="2021-02" db="EMBL/GenBank/DDBJ databases">
        <authorList>
            <person name="Kimball J.A."/>
            <person name="Haas M.W."/>
            <person name="Macchietto M."/>
            <person name="Kono T."/>
            <person name="Duquette J."/>
            <person name="Shao M."/>
        </authorList>
    </citation>
    <scope>NUCLEOTIDE SEQUENCE</scope>
    <source>
        <tissue evidence="2">Fresh leaf tissue</tissue>
    </source>
</reference>
<reference evidence="2" key="1">
    <citation type="journal article" date="2021" name="bioRxiv">
        <title>Whole Genome Assembly and Annotation of Northern Wild Rice, Zizania palustris L., Supports a Whole Genome Duplication in the Zizania Genus.</title>
        <authorList>
            <person name="Haas M."/>
            <person name="Kono T."/>
            <person name="Macchietto M."/>
            <person name="Millas R."/>
            <person name="McGilp L."/>
            <person name="Shao M."/>
            <person name="Duquette J."/>
            <person name="Hirsch C.N."/>
            <person name="Kimball J."/>
        </authorList>
    </citation>
    <scope>NUCLEOTIDE SEQUENCE</scope>
    <source>
        <tissue evidence="2">Fresh leaf tissue</tissue>
    </source>
</reference>
<accession>A0A8J6BU07</accession>
<evidence type="ECO:0000313" key="3">
    <source>
        <dbReference type="Proteomes" id="UP000729402"/>
    </source>
</evidence>
<organism evidence="2 3">
    <name type="scientific">Zizania palustris</name>
    <name type="common">Northern wild rice</name>
    <dbReference type="NCBI Taxonomy" id="103762"/>
    <lineage>
        <taxon>Eukaryota</taxon>
        <taxon>Viridiplantae</taxon>
        <taxon>Streptophyta</taxon>
        <taxon>Embryophyta</taxon>
        <taxon>Tracheophyta</taxon>
        <taxon>Spermatophyta</taxon>
        <taxon>Magnoliopsida</taxon>
        <taxon>Liliopsida</taxon>
        <taxon>Poales</taxon>
        <taxon>Poaceae</taxon>
        <taxon>BOP clade</taxon>
        <taxon>Oryzoideae</taxon>
        <taxon>Oryzeae</taxon>
        <taxon>Zizaniinae</taxon>
        <taxon>Zizania</taxon>
    </lineage>
</organism>